<dbReference type="PANTHER" id="PTHR36919:SF2">
    <property type="entry name" value="BLL6627 PROTEIN"/>
    <property type="match status" value="1"/>
</dbReference>
<dbReference type="Gene3D" id="2.40.128.520">
    <property type="match status" value="1"/>
</dbReference>
<dbReference type="PANTHER" id="PTHR36919">
    <property type="entry name" value="BLR1215 PROTEIN"/>
    <property type="match status" value="1"/>
</dbReference>
<keyword evidence="1" id="KW-0732">Signal</keyword>
<dbReference type="InterPro" id="IPR019223">
    <property type="entry name" value="DUF2147"/>
</dbReference>
<dbReference type="Proteomes" id="UP000586722">
    <property type="component" value="Unassembled WGS sequence"/>
</dbReference>
<proteinExistence type="predicted"/>
<evidence type="ECO:0000313" key="3">
    <source>
        <dbReference type="EMBL" id="NBN77443.1"/>
    </source>
</evidence>
<evidence type="ECO:0000313" key="4">
    <source>
        <dbReference type="Proteomes" id="UP000586722"/>
    </source>
</evidence>
<feature type="domain" description="DUF2147" evidence="2">
    <location>
        <begin position="42"/>
        <end position="150"/>
    </location>
</feature>
<feature type="signal peptide" evidence="1">
    <location>
        <begin position="1"/>
        <end position="35"/>
    </location>
</feature>
<dbReference type="Pfam" id="PF09917">
    <property type="entry name" value="DUF2147"/>
    <property type="match status" value="1"/>
</dbReference>
<sequence>MTVRAGLKGLASALLLTAAAAVTVTFTLTMTPAPAAAAEAKGEWARPTGTSRIKIAPCGDALCGTLVWLKDPRNDDKNPDEAKRSRPLLGSQTVIGMKPTGKDGQWKGKVYNAEDGETYTGFIQMDGNDKLKLEGCVMGGLLCKGETWTRVK</sequence>
<reference evidence="4" key="1">
    <citation type="submission" date="2020-01" db="EMBL/GenBank/DDBJ databases">
        <authorList>
            <person name="Fang Y."/>
            <person name="Sun R."/>
            <person name="Nie L."/>
            <person name="He J."/>
            <person name="Hao L."/>
            <person name="Wang L."/>
            <person name="Su S."/>
            <person name="Lv E."/>
            <person name="Zhang Z."/>
            <person name="Xie R."/>
            <person name="Liu H."/>
        </authorList>
    </citation>
    <scope>NUCLEOTIDE SEQUENCE [LARGE SCALE GENOMIC DNA]</scope>
    <source>
        <strain evidence="4">XCT-53</strain>
    </source>
</reference>
<evidence type="ECO:0000256" key="1">
    <source>
        <dbReference type="SAM" id="SignalP"/>
    </source>
</evidence>
<evidence type="ECO:0000259" key="2">
    <source>
        <dbReference type="Pfam" id="PF09917"/>
    </source>
</evidence>
<dbReference type="AlphaFoldDB" id="A0A7X5F0G2"/>
<dbReference type="EMBL" id="JAABLQ010000001">
    <property type="protein sequence ID" value="NBN77443.1"/>
    <property type="molecule type" value="Genomic_DNA"/>
</dbReference>
<protein>
    <submittedName>
        <fullName evidence="3">DUF2147 domain-containing protein</fullName>
    </submittedName>
</protein>
<keyword evidence="4" id="KW-1185">Reference proteome</keyword>
<name>A0A7X5F0G2_9HYPH</name>
<comment type="caution">
    <text evidence="3">The sequence shown here is derived from an EMBL/GenBank/DDBJ whole genome shotgun (WGS) entry which is preliminary data.</text>
</comment>
<feature type="chain" id="PRO_5031200799" evidence="1">
    <location>
        <begin position="36"/>
        <end position="152"/>
    </location>
</feature>
<organism evidence="3 4">
    <name type="scientific">Pannonibacter tanglangensis</name>
    <dbReference type="NCBI Taxonomy" id="2750084"/>
    <lineage>
        <taxon>Bacteria</taxon>
        <taxon>Pseudomonadati</taxon>
        <taxon>Pseudomonadota</taxon>
        <taxon>Alphaproteobacteria</taxon>
        <taxon>Hyphomicrobiales</taxon>
        <taxon>Stappiaceae</taxon>
        <taxon>Pannonibacter</taxon>
    </lineage>
</organism>
<accession>A0A7X5F0G2</accession>
<gene>
    <name evidence="3" type="ORF">GWI72_04090</name>
</gene>